<name>A0ABX7XFW5_9FLAO</name>
<reference evidence="1 2" key="1">
    <citation type="journal article" date="2021" name="Int. J. Syst. Evol. Microbiol.">
        <title>Faecalibacter bovis sp. nov., isolated from cow faeces.</title>
        <authorList>
            <person name="Li F."/>
            <person name="Zhao W."/>
            <person name="Hong Q."/>
            <person name="Shao Q."/>
            <person name="Song J."/>
            <person name="Yang S."/>
        </authorList>
    </citation>
    <scope>NUCLEOTIDE SEQUENCE [LARGE SCALE GENOMIC DNA]</scope>
    <source>
        <strain evidence="1 2">ZY171143</strain>
    </source>
</reference>
<dbReference type="Pfam" id="PF20137">
    <property type="entry name" value="BubE"/>
    <property type="match status" value="1"/>
</dbReference>
<dbReference type="InterPro" id="IPR045384">
    <property type="entry name" value="DUF6527"/>
</dbReference>
<dbReference type="EMBL" id="CP072842">
    <property type="protein sequence ID" value="QTV06742.1"/>
    <property type="molecule type" value="Genomic_DNA"/>
</dbReference>
<dbReference type="Proteomes" id="UP000672011">
    <property type="component" value="Chromosome"/>
</dbReference>
<organism evidence="1 2">
    <name type="scientific">Faecalibacter bovis</name>
    <dbReference type="NCBI Taxonomy" id="2898187"/>
    <lineage>
        <taxon>Bacteria</taxon>
        <taxon>Pseudomonadati</taxon>
        <taxon>Bacteroidota</taxon>
        <taxon>Flavobacteriia</taxon>
        <taxon>Flavobacteriales</taxon>
        <taxon>Weeksellaceae</taxon>
        <taxon>Faecalibacter</taxon>
    </lineage>
</organism>
<reference evidence="2" key="2">
    <citation type="submission" date="2021-04" db="EMBL/GenBank/DDBJ databases">
        <title>Taxonomy of Flavobacteriaceae bacterium ZY171143.</title>
        <authorList>
            <person name="Li F."/>
        </authorList>
    </citation>
    <scope>NUCLEOTIDE SEQUENCE [LARGE SCALE GENOMIC DNA]</scope>
    <source>
        <strain evidence="2">ZY171143</strain>
    </source>
</reference>
<accession>A0ABX7XFW5</accession>
<keyword evidence="2" id="KW-1185">Reference proteome</keyword>
<protein>
    <submittedName>
        <fullName evidence="1">Uncharacterized protein</fullName>
    </submittedName>
</protein>
<proteinExistence type="predicted"/>
<evidence type="ECO:0000313" key="2">
    <source>
        <dbReference type="Proteomes" id="UP000672011"/>
    </source>
</evidence>
<sequence>MMNNPVFKNSFVEYIPSDLKQNVLYISMENSICIHLCACGCGEKVVTRLSPNDWDLYYDGKHITMYPSIGNWNFNCRSHYWIRDNRFVFIPDIKKKKKKPWFIFW</sequence>
<evidence type="ECO:0000313" key="1">
    <source>
        <dbReference type="EMBL" id="QTV06742.1"/>
    </source>
</evidence>
<gene>
    <name evidence="1" type="ORF">J9309_05355</name>
</gene>
<dbReference type="RefSeq" id="WP_230477502.1">
    <property type="nucleotide sequence ID" value="NZ_CP072842.1"/>
</dbReference>